<evidence type="ECO:0000313" key="3">
    <source>
        <dbReference type="Proteomes" id="UP000314294"/>
    </source>
</evidence>
<organism evidence="2 3">
    <name type="scientific">Liparis tanakae</name>
    <name type="common">Tanaka's snailfish</name>
    <dbReference type="NCBI Taxonomy" id="230148"/>
    <lineage>
        <taxon>Eukaryota</taxon>
        <taxon>Metazoa</taxon>
        <taxon>Chordata</taxon>
        <taxon>Craniata</taxon>
        <taxon>Vertebrata</taxon>
        <taxon>Euteleostomi</taxon>
        <taxon>Actinopterygii</taxon>
        <taxon>Neopterygii</taxon>
        <taxon>Teleostei</taxon>
        <taxon>Neoteleostei</taxon>
        <taxon>Acanthomorphata</taxon>
        <taxon>Eupercaria</taxon>
        <taxon>Perciformes</taxon>
        <taxon>Cottioidei</taxon>
        <taxon>Cottales</taxon>
        <taxon>Liparidae</taxon>
        <taxon>Liparis</taxon>
    </lineage>
</organism>
<gene>
    <name evidence="2" type="ORF">EYF80_021007</name>
</gene>
<evidence type="ECO:0000256" key="1">
    <source>
        <dbReference type="SAM" id="MobiDB-lite"/>
    </source>
</evidence>
<name>A0A4Z2HSP6_9TELE</name>
<evidence type="ECO:0000313" key="2">
    <source>
        <dbReference type="EMBL" id="TNN68819.1"/>
    </source>
</evidence>
<feature type="region of interest" description="Disordered" evidence="1">
    <location>
        <begin position="52"/>
        <end position="99"/>
    </location>
</feature>
<accession>A0A4Z2HSP6</accession>
<reference evidence="2 3" key="1">
    <citation type="submission" date="2019-03" db="EMBL/GenBank/DDBJ databases">
        <title>First draft genome of Liparis tanakae, snailfish: a comprehensive survey of snailfish specific genes.</title>
        <authorList>
            <person name="Kim W."/>
            <person name="Song I."/>
            <person name="Jeong J.-H."/>
            <person name="Kim D."/>
            <person name="Kim S."/>
            <person name="Ryu S."/>
            <person name="Song J.Y."/>
            <person name="Lee S.K."/>
        </authorList>
    </citation>
    <scope>NUCLEOTIDE SEQUENCE [LARGE SCALE GENOMIC DNA]</scope>
    <source>
        <tissue evidence="2">Muscle</tissue>
    </source>
</reference>
<protein>
    <submittedName>
        <fullName evidence="2">Uncharacterized protein</fullName>
    </submittedName>
</protein>
<comment type="caution">
    <text evidence="2">The sequence shown here is derived from an EMBL/GenBank/DDBJ whole genome shotgun (WGS) entry which is preliminary data.</text>
</comment>
<dbReference type="AlphaFoldDB" id="A0A4Z2HSP6"/>
<dbReference type="EMBL" id="SRLO01000184">
    <property type="protein sequence ID" value="TNN68819.1"/>
    <property type="molecule type" value="Genomic_DNA"/>
</dbReference>
<feature type="compositionally biased region" description="Basic and acidic residues" evidence="1">
    <location>
        <begin position="80"/>
        <end position="93"/>
    </location>
</feature>
<dbReference type="Proteomes" id="UP000314294">
    <property type="component" value="Unassembled WGS sequence"/>
</dbReference>
<proteinExistence type="predicted"/>
<sequence>MLLLLKSDLLNVCVDPGGADSKQISDDVSDSRQAASFSEAFNLVFSPPSEGVRAVGGPIRARDRERQAGRRNAPCPHTLRGMDGDTRSVVFEKQRRRKV</sequence>
<keyword evidence="3" id="KW-1185">Reference proteome</keyword>